<proteinExistence type="predicted"/>
<organism evidence="2">
    <name type="scientific">Desulfobacca acetoxidans</name>
    <dbReference type="NCBI Taxonomy" id="60893"/>
    <lineage>
        <taxon>Bacteria</taxon>
        <taxon>Pseudomonadati</taxon>
        <taxon>Thermodesulfobacteriota</taxon>
        <taxon>Desulfobaccia</taxon>
        <taxon>Desulfobaccales</taxon>
        <taxon>Desulfobaccaceae</taxon>
        <taxon>Desulfobacca</taxon>
    </lineage>
</organism>
<feature type="chain" id="PRO_5030818697" description="Outer membrane protein beta-barrel domain-containing protein" evidence="1">
    <location>
        <begin position="26"/>
        <end position="192"/>
    </location>
</feature>
<protein>
    <recommendedName>
        <fullName evidence="3">Outer membrane protein beta-barrel domain-containing protein</fullName>
    </recommendedName>
</protein>
<dbReference type="AlphaFoldDB" id="A0A7V6A3M9"/>
<dbReference type="Gene3D" id="2.40.160.20">
    <property type="match status" value="1"/>
</dbReference>
<accession>A0A7V6A3M9</accession>
<evidence type="ECO:0000313" key="2">
    <source>
        <dbReference type="EMBL" id="HHS29418.1"/>
    </source>
</evidence>
<evidence type="ECO:0000256" key="1">
    <source>
        <dbReference type="SAM" id="SignalP"/>
    </source>
</evidence>
<comment type="caution">
    <text evidence="2">The sequence shown here is derived from an EMBL/GenBank/DDBJ whole genome shotgun (WGS) entry which is preliminary data.</text>
</comment>
<dbReference type="SUPFAM" id="SSF56925">
    <property type="entry name" value="OMPA-like"/>
    <property type="match status" value="1"/>
</dbReference>
<gene>
    <name evidence="2" type="ORF">ENV52_06930</name>
</gene>
<dbReference type="EMBL" id="DTGR01000111">
    <property type="protein sequence ID" value="HHS29418.1"/>
    <property type="molecule type" value="Genomic_DNA"/>
</dbReference>
<evidence type="ECO:0008006" key="3">
    <source>
        <dbReference type="Google" id="ProtNLM"/>
    </source>
</evidence>
<keyword evidence="1" id="KW-0732">Signal</keyword>
<dbReference type="InterPro" id="IPR011250">
    <property type="entry name" value="OMP/PagP_B-barrel"/>
</dbReference>
<feature type="signal peptide" evidence="1">
    <location>
        <begin position="1"/>
        <end position="25"/>
    </location>
</feature>
<sequence>MKIRQTVGFILILSWLLAWSTMTQAALYVEGYVGGNTSNLGGSPTVIGGWRLGTWFVPEGALGFHYPNWMKYFGFYTDISISQLSSNRSAQEGTGYVATWGFLPVLRLGFVKDDEVPFGRFQPYLGVGPAVFLVRFNNFSGSEVAPALMLDGGVRYMLNKRFSLDLFLRYRYARPNIAYQLFSGGAGLAYHF</sequence>
<reference evidence="2" key="1">
    <citation type="journal article" date="2020" name="mSystems">
        <title>Genome- and Community-Level Interaction Insights into Carbon Utilization and Element Cycling Functions of Hydrothermarchaeota in Hydrothermal Sediment.</title>
        <authorList>
            <person name="Zhou Z."/>
            <person name="Liu Y."/>
            <person name="Xu W."/>
            <person name="Pan J."/>
            <person name="Luo Z.H."/>
            <person name="Li M."/>
        </authorList>
    </citation>
    <scope>NUCLEOTIDE SEQUENCE [LARGE SCALE GENOMIC DNA]</scope>
    <source>
        <strain evidence="2">SpSt-767</strain>
    </source>
</reference>
<name>A0A7V6A3M9_9BACT</name>